<dbReference type="Pfam" id="PF14390">
    <property type="entry name" value="DUF4420"/>
    <property type="match status" value="1"/>
</dbReference>
<reference evidence="1 2" key="1">
    <citation type="submission" date="2018-08" db="EMBL/GenBank/DDBJ databases">
        <title>Analysis of the genomic diversity of Mexican Acinetobacter haemolyticus clinical isolates.</title>
        <authorList>
            <person name="Castro-Jaimes S."/>
            <person name="Cevallos M.A."/>
        </authorList>
    </citation>
    <scope>NUCLEOTIDE SEQUENCE [LARGE SCALE GENOMIC DNA]</scope>
    <source>
        <strain evidence="1 2">AN43</strain>
    </source>
</reference>
<name>A0A6L9DVK8_ACIHA</name>
<gene>
    <name evidence="1" type="ORF">AhaeAN43_16245</name>
</gene>
<proteinExistence type="predicted"/>
<evidence type="ECO:0000313" key="2">
    <source>
        <dbReference type="Proteomes" id="UP000463868"/>
    </source>
</evidence>
<dbReference type="EMBL" id="CP031976">
    <property type="protein sequence ID" value="QHI14788.1"/>
    <property type="molecule type" value="Genomic_DNA"/>
</dbReference>
<dbReference type="AlphaFoldDB" id="A0A6L9DVK8"/>
<organism evidence="1 2">
    <name type="scientific">Acinetobacter haemolyticus</name>
    <dbReference type="NCBI Taxonomy" id="29430"/>
    <lineage>
        <taxon>Bacteria</taxon>
        <taxon>Pseudomonadati</taxon>
        <taxon>Pseudomonadota</taxon>
        <taxon>Gammaproteobacteria</taxon>
        <taxon>Moraxellales</taxon>
        <taxon>Moraxellaceae</taxon>
        <taxon>Acinetobacter</taxon>
    </lineage>
</organism>
<dbReference type="InterPro" id="IPR025534">
    <property type="entry name" value="DUF4420"/>
</dbReference>
<evidence type="ECO:0000313" key="1">
    <source>
        <dbReference type="EMBL" id="QHI14788.1"/>
    </source>
</evidence>
<protein>
    <submittedName>
        <fullName evidence="1">PD-(D/E)XK motif protein</fullName>
    </submittedName>
</protein>
<dbReference type="Proteomes" id="UP000463868">
    <property type="component" value="Chromosome"/>
</dbReference>
<sequence>MGLQIDQQQILVAWKALSSTDNQEGWVTFPLYKHNNWSLLASYNLLKREEAIFLDINYSQILESRITLPIAQGFRVQRFNEAARKGFALVRQVDGDLDLFTKMIVDVCNTIIQYQDLNENKLVSVFINRIYAWLSFMSKGERELSQEAELGLIGELEVILSLISLNLPISEVLNAWKGPLDGLKDFEMGSGAIETKSTLSNQGFVAKINSLEQLDDSEKSPLFLNGYRFSLNSVGKTLTERINLIREQLNDYPAELSRFNNLLLRIGYLESEKENYIRKFKTENSFFWLVDENFPRLVPGNIAVNIRHAKYEIDLTPFINQSIDLSLVLQKLGIGNCGIN</sequence>
<dbReference type="RefSeq" id="WP_000524156.1">
    <property type="nucleotide sequence ID" value="NZ_CP031972.1"/>
</dbReference>
<accession>A0A6L9DVK8</accession>